<dbReference type="InterPro" id="IPR024790">
    <property type="entry name" value="APC4_long_dom"/>
</dbReference>
<organism evidence="9 10">
    <name type="scientific">Lophium mytilinum</name>
    <dbReference type="NCBI Taxonomy" id="390894"/>
    <lineage>
        <taxon>Eukaryota</taxon>
        <taxon>Fungi</taxon>
        <taxon>Dikarya</taxon>
        <taxon>Ascomycota</taxon>
        <taxon>Pezizomycotina</taxon>
        <taxon>Dothideomycetes</taxon>
        <taxon>Pleosporomycetidae</taxon>
        <taxon>Mytilinidiales</taxon>
        <taxon>Mytilinidiaceae</taxon>
        <taxon>Lophium</taxon>
    </lineage>
</organism>
<dbReference type="InterPro" id="IPR024977">
    <property type="entry name" value="Apc4-like_WD40_dom"/>
</dbReference>
<dbReference type="PANTHER" id="PTHR13260">
    <property type="entry name" value="ANAPHASE PROMOTING COMPLEX SUBUNIT 4 APC4"/>
    <property type="match status" value="1"/>
</dbReference>
<feature type="domain" description="Anaphase-promoting complex subunit 4 long" evidence="8">
    <location>
        <begin position="359"/>
        <end position="556"/>
    </location>
</feature>
<dbReference type="OrthoDB" id="2110451at2759"/>
<feature type="domain" description="Anaphase-promoting complex subunit 4-like WD40" evidence="7">
    <location>
        <begin position="50"/>
        <end position="150"/>
    </location>
</feature>
<dbReference type="GO" id="GO:0070979">
    <property type="term" value="P:protein K11-linked ubiquitination"/>
    <property type="evidence" value="ECO:0007669"/>
    <property type="project" value="TreeGrafter"/>
</dbReference>
<evidence type="ECO:0000259" key="7">
    <source>
        <dbReference type="Pfam" id="PF12894"/>
    </source>
</evidence>
<dbReference type="Gene3D" id="2.130.10.10">
    <property type="entry name" value="YVTN repeat-like/Quinoprotein amine dehydrogenase"/>
    <property type="match status" value="1"/>
</dbReference>
<reference evidence="9" key="1">
    <citation type="journal article" date="2020" name="Stud. Mycol.">
        <title>101 Dothideomycetes genomes: a test case for predicting lifestyles and emergence of pathogens.</title>
        <authorList>
            <person name="Haridas S."/>
            <person name="Albert R."/>
            <person name="Binder M."/>
            <person name="Bloem J."/>
            <person name="Labutti K."/>
            <person name="Salamov A."/>
            <person name="Andreopoulos B."/>
            <person name="Baker S."/>
            <person name="Barry K."/>
            <person name="Bills G."/>
            <person name="Bluhm B."/>
            <person name="Cannon C."/>
            <person name="Castanera R."/>
            <person name="Culley D."/>
            <person name="Daum C."/>
            <person name="Ezra D."/>
            <person name="Gonzalez J."/>
            <person name="Henrissat B."/>
            <person name="Kuo A."/>
            <person name="Liang C."/>
            <person name="Lipzen A."/>
            <person name="Lutzoni F."/>
            <person name="Magnuson J."/>
            <person name="Mondo S."/>
            <person name="Nolan M."/>
            <person name="Ohm R."/>
            <person name="Pangilinan J."/>
            <person name="Park H.-J."/>
            <person name="Ramirez L."/>
            <person name="Alfaro M."/>
            <person name="Sun H."/>
            <person name="Tritt A."/>
            <person name="Yoshinaga Y."/>
            <person name="Zwiers L.-H."/>
            <person name="Turgeon B."/>
            <person name="Goodwin S."/>
            <person name="Spatafora J."/>
            <person name="Crous P."/>
            <person name="Grigoriev I."/>
        </authorList>
    </citation>
    <scope>NUCLEOTIDE SEQUENCE</scope>
    <source>
        <strain evidence="9">CBS 269.34</strain>
    </source>
</reference>
<dbReference type="InterPro" id="IPR015943">
    <property type="entry name" value="WD40/YVTN_repeat-like_dom_sf"/>
</dbReference>
<evidence type="ECO:0000256" key="4">
    <source>
        <dbReference type="ARBA" id="ARBA00022786"/>
    </source>
</evidence>
<dbReference type="InterPro" id="IPR024789">
    <property type="entry name" value="APC4"/>
</dbReference>
<evidence type="ECO:0000256" key="2">
    <source>
        <dbReference type="ARBA" id="ARBA00022618"/>
    </source>
</evidence>
<gene>
    <name evidence="9" type="ORF">BU16DRAFT_515473</name>
</gene>
<dbReference type="Proteomes" id="UP000799750">
    <property type="component" value="Unassembled WGS sequence"/>
</dbReference>
<dbReference type="GO" id="GO:0005680">
    <property type="term" value="C:anaphase-promoting complex"/>
    <property type="evidence" value="ECO:0007669"/>
    <property type="project" value="InterPro"/>
</dbReference>
<dbReference type="GO" id="GO:0031145">
    <property type="term" value="P:anaphase-promoting complex-dependent catabolic process"/>
    <property type="evidence" value="ECO:0007669"/>
    <property type="project" value="InterPro"/>
</dbReference>
<dbReference type="Pfam" id="PF12896">
    <property type="entry name" value="ANAPC4"/>
    <property type="match status" value="1"/>
</dbReference>
<evidence type="ECO:0000313" key="10">
    <source>
        <dbReference type="Proteomes" id="UP000799750"/>
    </source>
</evidence>
<proteinExistence type="predicted"/>
<evidence type="ECO:0000256" key="3">
    <source>
        <dbReference type="ARBA" id="ARBA00022776"/>
    </source>
</evidence>
<feature type="region of interest" description="Disordered" evidence="6">
    <location>
        <begin position="879"/>
        <end position="909"/>
    </location>
</feature>
<dbReference type="EMBL" id="MU004194">
    <property type="protein sequence ID" value="KAF2492484.1"/>
    <property type="molecule type" value="Genomic_DNA"/>
</dbReference>
<evidence type="ECO:0000256" key="5">
    <source>
        <dbReference type="ARBA" id="ARBA00023306"/>
    </source>
</evidence>
<protein>
    <recommendedName>
        <fullName evidence="1">Anaphase-promoting complex subunit 4</fullName>
    </recommendedName>
</protein>
<feature type="compositionally biased region" description="Basic and acidic residues" evidence="6">
    <location>
        <begin position="879"/>
        <end position="890"/>
    </location>
</feature>
<dbReference type="PANTHER" id="PTHR13260:SF0">
    <property type="entry name" value="ANAPHASE-PROMOTING COMPLEX SUBUNIT 4"/>
    <property type="match status" value="1"/>
</dbReference>
<dbReference type="GO" id="GO:0051301">
    <property type="term" value="P:cell division"/>
    <property type="evidence" value="ECO:0007669"/>
    <property type="project" value="UniProtKB-KW"/>
</dbReference>
<evidence type="ECO:0000259" key="8">
    <source>
        <dbReference type="Pfam" id="PF12896"/>
    </source>
</evidence>
<evidence type="ECO:0000256" key="1">
    <source>
        <dbReference type="ARBA" id="ARBA00016067"/>
    </source>
</evidence>
<feature type="compositionally biased region" description="Acidic residues" evidence="6">
    <location>
        <begin position="891"/>
        <end position="903"/>
    </location>
</feature>
<evidence type="ECO:0000256" key="6">
    <source>
        <dbReference type="SAM" id="MobiDB-lite"/>
    </source>
</evidence>
<keyword evidence="3" id="KW-0498">Mitosis</keyword>
<accession>A0A6A6QK88</accession>
<sequence length="909" mass="100548">MKFCTRVSQHFVPSTHQSPKYSHRMESPRPPNLLLHAEKTLLHPVKPHLLTYCPTMDLVATVSEEEEVDVWRISGQRAFGVKRKGMSEVERVCWKFNGQAIAVAWSDGTVDVISAETGKFLLKDSTTVHGSQEKAGKSQAKVACLGWGVNFIDVDAVKARTGISTKALKQRSDEDPLSIEPSTKWNGKEPLTTEDWDSFRDDTTLDDFLQRQPDLNSLDVSPDLPDQLAMMDVESLLPKLPVIPVPPANPFARPAAGDTGAFSSQAQIDSIFHSHHLKDHNAVDVLVRCMDDGTISPTIYDSLSAVSVGLPAAWQVEKTRPLVHASHPYSCSHGLLMEITSQHATGSRSSIKSETRLVLVPLSLRFISSAGIYLHLIASKTTQLQNLLQYVAQCLQRMRAFWTHAQDLPARFMRNISETLEEKREGTLEQALYHLAVTGSCPATLKEWLVEELAESGHKRWDHAAITGLTKLLDLIHTSLLPALDRCSIVTSTLRGLARYHDESSSRLFSIPLPVFGAILESIRCVRFLAHTVLIATGDEKRQFATFSRWLRWEIDVRGAEGSREESEGDRDPGIDYSLLLEYLQGPLRQSDVAPYLRPGTELAALAPPPGTEAEIGYDDTRKAVQAAKEGKVYKEDAISLDLGNERLKGVCGRLFEKIGKWQAESTGLGTGVVLEDGETRGADLRMVFEDIGGSTDITTYAAVLPKTSMNEIRLHRITHADVFDESPNSVRSCDTATLQFGPGTVLDVKFADDAELVALVHVNELIKPAESSYLLSIPYNPNRPLITSPSTSAQPLPPLPYHPLSYPTFFPAAPNRSQTQGPALDLSNPARLKPYIKHVFANDGFEPEEIVVNGRKDRRVVAVLEKGRRRVRVLDLGFREDENKKREGEGEGVEAEESESASDIEMMG</sequence>
<dbReference type="SUPFAM" id="SSF50978">
    <property type="entry name" value="WD40 repeat-like"/>
    <property type="match status" value="1"/>
</dbReference>
<dbReference type="Pfam" id="PF12894">
    <property type="entry name" value="ANAPC4_WD40"/>
    <property type="match status" value="1"/>
</dbReference>
<dbReference type="InterPro" id="IPR036322">
    <property type="entry name" value="WD40_repeat_dom_sf"/>
</dbReference>
<keyword evidence="5" id="KW-0131">Cell cycle</keyword>
<evidence type="ECO:0000313" key="9">
    <source>
        <dbReference type="EMBL" id="KAF2492484.1"/>
    </source>
</evidence>
<feature type="region of interest" description="Disordered" evidence="6">
    <location>
        <begin position="169"/>
        <end position="197"/>
    </location>
</feature>
<keyword evidence="2" id="KW-0132">Cell division</keyword>
<keyword evidence="10" id="KW-1185">Reference proteome</keyword>
<name>A0A6A6QK88_9PEZI</name>
<dbReference type="GO" id="GO:0034399">
    <property type="term" value="C:nuclear periphery"/>
    <property type="evidence" value="ECO:0007669"/>
    <property type="project" value="TreeGrafter"/>
</dbReference>
<keyword evidence="4" id="KW-0833">Ubl conjugation pathway</keyword>
<dbReference type="AlphaFoldDB" id="A0A6A6QK88"/>